<gene>
    <name evidence="6" type="ORF">EPA86_09765</name>
</gene>
<dbReference type="EMBL" id="SAWY01000020">
    <property type="protein sequence ID" value="TPH15098.1"/>
    <property type="molecule type" value="Genomic_DNA"/>
</dbReference>
<keyword evidence="3" id="KW-0812">Transmembrane</keyword>
<dbReference type="PROSITE" id="PS50887">
    <property type="entry name" value="GGDEF"/>
    <property type="match status" value="1"/>
</dbReference>
<accession>A0A502KTZ0</accession>
<dbReference type="CDD" id="cd01949">
    <property type="entry name" value="GGDEF"/>
    <property type="match status" value="1"/>
</dbReference>
<keyword evidence="7" id="KW-1185">Reference proteome</keyword>
<feature type="domain" description="GGDEF" evidence="5">
    <location>
        <begin position="406"/>
        <end position="539"/>
    </location>
</feature>
<evidence type="ECO:0000256" key="1">
    <source>
        <dbReference type="ARBA" id="ARBA00001946"/>
    </source>
</evidence>
<organism evidence="6 7">
    <name type="scientific">Litorilituus lipolyticus</name>
    <dbReference type="NCBI Taxonomy" id="2491017"/>
    <lineage>
        <taxon>Bacteria</taxon>
        <taxon>Pseudomonadati</taxon>
        <taxon>Pseudomonadota</taxon>
        <taxon>Gammaproteobacteria</taxon>
        <taxon>Alteromonadales</taxon>
        <taxon>Colwelliaceae</taxon>
        <taxon>Litorilituus</taxon>
    </lineage>
</organism>
<dbReference type="CDD" id="cd01948">
    <property type="entry name" value="EAL"/>
    <property type="match status" value="1"/>
</dbReference>
<comment type="caution">
    <text evidence="6">The sequence shown here is derived from an EMBL/GenBank/DDBJ whole genome shotgun (WGS) entry which is preliminary data.</text>
</comment>
<keyword evidence="3" id="KW-0472">Membrane</keyword>
<keyword evidence="3" id="KW-1133">Transmembrane helix</keyword>
<evidence type="ECO:0000313" key="7">
    <source>
        <dbReference type="Proteomes" id="UP000315303"/>
    </source>
</evidence>
<evidence type="ECO:0000259" key="5">
    <source>
        <dbReference type="PROSITE" id="PS50887"/>
    </source>
</evidence>
<dbReference type="GO" id="GO:0071111">
    <property type="term" value="F:cyclic-guanylate-specific phosphodiesterase activity"/>
    <property type="evidence" value="ECO:0007669"/>
    <property type="project" value="InterPro"/>
</dbReference>
<dbReference type="RefSeq" id="WP_140603262.1">
    <property type="nucleotide sequence ID" value="NZ_SAWY01000020.1"/>
</dbReference>
<feature type="transmembrane region" description="Helical" evidence="3">
    <location>
        <begin position="12"/>
        <end position="33"/>
    </location>
</feature>
<dbReference type="FunFam" id="3.30.70.270:FF:000001">
    <property type="entry name" value="Diguanylate cyclase domain protein"/>
    <property type="match status" value="1"/>
</dbReference>
<protein>
    <submittedName>
        <fullName evidence="6">Bifunctional diguanylate cyclase/phosphodiesterase</fullName>
    </submittedName>
</protein>
<proteinExistence type="predicted"/>
<evidence type="ECO:0000256" key="2">
    <source>
        <dbReference type="SAM" id="Coils"/>
    </source>
</evidence>
<dbReference type="NCBIfam" id="TIGR00254">
    <property type="entry name" value="GGDEF"/>
    <property type="match status" value="1"/>
</dbReference>
<dbReference type="AlphaFoldDB" id="A0A502KTZ0"/>
<dbReference type="InterPro" id="IPR035919">
    <property type="entry name" value="EAL_sf"/>
</dbReference>
<feature type="domain" description="EAL" evidence="4">
    <location>
        <begin position="548"/>
        <end position="802"/>
    </location>
</feature>
<reference evidence="6 7" key="1">
    <citation type="submission" date="2019-01" db="EMBL/GenBank/DDBJ databases">
        <title>Litorilituus lipolytica sp. nov., isolated from intertidal sand of the Yellow Sea in China.</title>
        <authorList>
            <person name="Liu A."/>
        </authorList>
    </citation>
    <scope>NUCLEOTIDE SEQUENCE [LARGE SCALE GENOMIC DNA]</scope>
    <source>
        <strain evidence="6 7">RZ04</strain>
    </source>
</reference>
<dbReference type="SUPFAM" id="SSF141868">
    <property type="entry name" value="EAL domain-like"/>
    <property type="match status" value="1"/>
</dbReference>
<dbReference type="SMART" id="SM00267">
    <property type="entry name" value="GGDEF"/>
    <property type="match status" value="1"/>
</dbReference>
<keyword evidence="2" id="KW-0175">Coiled coil</keyword>
<dbReference type="PANTHER" id="PTHR33121">
    <property type="entry name" value="CYCLIC DI-GMP PHOSPHODIESTERASE PDEF"/>
    <property type="match status" value="1"/>
</dbReference>
<dbReference type="Pfam" id="PF00563">
    <property type="entry name" value="EAL"/>
    <property type="match status" value="1"/>
</dbReference>
<dbReference type="OrthoDB" id="8553030at2"/>
<dbReference type="InterPro" id="IPR050706">
    <property type="entry name" value="Cyclic-di-GMP_PDE-like"/>
</dbReference>
<comment type="cofactor">
    <cofactor evidence="1">
        <name>Mg(2+)</name>
        <dbReference type="ChEBI" id="CHEBI:18420"/>
    </cofactor>
</comment>
<evidence type="ECO:0000256" key="3">
    <source>
        <dbReference type="SAM" id="Phobius"/>
    </source>
</evidence>
<dbReference type="InterPro" id="IPR043128">
    <property type="entry name" value="Rev_trsase/Diguanyl_cyclase"/>
</dbReference>
<feature type="coiled-coil region" evidence="2">
    <location>
        <begin position="351"/>
        <end position="378"/>
    </location>
</feature>
<dbReference type="PANTHER" id="PTHR33121:SF70">
    <property type="entry name" value="SIGNALING PROTEIN YKOW"/>
    <property type="match status" value="1"/>
</dbReference>
<dbReference type="InterPro" id="IPR000160">
    <property type="entry name" value="GGDEF_dom"/>
</dbReference>
<dbReference type="Gene3D" id="3.20.20.450">
    <property type="entry name" value="EAL domain"/>
    <property type="match status" value="1"/>
</dbReference>
<name>A0A502KTZ0_9GAMM</name>
<dbReference type="Pfam" id="PF00990">
    <property type="entry name" value="GGDEF"/>
    <property type="match status" value="1"/>
</dbReference>
<dbReference type="InterPro" id="IPR001633">
    <property type="entry name" value="EAL_dom"/>
</dbReference>
<dbReference type="Proteomes" id="UP000315303">
    <property type="component" value="Unassembled WGS sequence"/>
</dbReference>
<evidence type="ECO:0000313" key="6">
    <source>
        <dbReference type="EMBL" id="TPH15098.1"/>
    </source>
</evidence>
<dbReference type="Gene3D" id="3.30.70.270">
    <property type="match status" value="1"/>
</dbReference>
<feature type="transmembrane region" description="Helical" evidence="3">
    <location>
        <begin position="285"/>
        <end position="304"/>
    </location>
</feature>
<dbReference type="SMART" id="SM00052">
    <property type="entry name" value="EAL"/>
    <property type="match status" value="1"/>
</dbReference>
<dbReference type="SUPFAM" id="SSF55073">
    <property type="entry name" value="Nucleotide cyclase"/>
    <property type="match status" value="1"/>
</dbReference>
<dbReference type="PROSITE" id="PS50883">
    <property type="entry name" value="EAL"/>
    <property type="match status" value="1"/>
</dbReference>
<sequence>MTKKFVGVPTQLLTLIVSTLLLLAIGFSSLSLMRLQEDYRQFRATTLEQGQTQVILHNDILRNKLTLWIESFTDLIKLSQQEDFSLLSEQLNQQYDALQMHLNVEDIWLVDSNHEILFATDNFPMEVQANISQVFRLQEPRNQIYCPNNCQLLLSLPLLNKRGDMVVVTMSASLVDMLYAIKTALNREVAVLSFSSAQHDNFQFGNGKIISASDMDLTQSLLTSKGNTTVLESVLEQGLSSDLAGANYLTNMLLLAKNKKQEYYLTLIDDVTDYKQKHESYRWNFLLSLTGIFVALAIWVYVIASPFTKRLLQLSNALPLLAHKKFDQFREVKFKGQKIFADELDILSDSAVELSFELEQLNLEVEQKTNELENIAMFDLLTGLPNRNMLNYQLRKSIANIGRYKGGVAVLFLDLDDFKKVNDSNGHNIGDKLLMQAAERVRLSVGEIDLASRFGGDEFVLVLSHLTNVEDAINVAEKVLQQFKEPIKLDSSIFYISTSIGIAYTESANEKADDLVSHADIAMYEAKDSGGSQYHVYHQEMFQRVAHRVMLEGEVRQALAREQFSLSLQPQLCAKTKKLYGFEALLRWKHPERGMISPEDFIPILENSQHMIELGYWIMRRCFELAVEIKRYGLNDIRIAINLSAGQFVDANLPAFLQSLLQEFSLTAQSFELELTEQTLVKDIDHTIAMMEALKDIGFSFAIDDFGTGYSSLAYLKKLPVDVIKIDKSFIFGMLENHSDYQIIKSTIAMVKNLGLTVIAEGVETKAQLMSLSENDCDLIQGYYYSKPVPEIELFTFMDKHISAGYWKLKVESDVIKSA</sequence>
<evidence type="ECO:0000259" key="4">
    <source>
        <dbReference type="PROSITE" id="PS50883"/>
    </source>
</evidence>
<dbReference type="InterPro" id="IPR029787">
    <property type="entry name" value="Nucleotide_cyclase"/>
</dbReference>